<dbReference type="OrthoDB" id="1417698at2759"/>
<accession>A0A8B8KVW0</accession>
<sequence length="150" mass="16843">MTLTAKGTLGSIAALNVEANNFELKLALITMVHNSIQFGGMPNEDPNLHLTKSLRLTDTIKYNRVSNDAIRLRIFPFSISERVQIFLSGLSITTRTTIDAVAGGSLKRKYPDDAYKMIDEMTSSSFVWHTADSYDIKRKETAPIIYDIRK</sequence>
<dbReference type="RefSeq" id="XP_027348032.1">
    <property type="nucleotide sequence ID" value="XM_027492231.1"/>
</dbReference>
<evidence type="ECO:0000313" key="1">
    <source>
        <dbReference type="Proteomes" id="UP000694853"/>
    </source>
</evidence>
<dbReference type="Proteomes" id="UP000694853">
    <property type="component" value="Unplaced"/>
</dbReference>
<name>A0A8B8KVW0_ABRPR</name>
<protein>
    <submittedName>
        <fullName evidence="2">Uncharacterized protein LOC113859463</fullName>
    </submittedName>
</protein>
<gene>
    <name evidence="2" type="primary">LOC113859463</name>
</gene>
<keyword evidence="1" id="KW-1185">Reference proteome</keyword>
<reference evidence="1" key="1">
    <citation type="journal article" date="2019" name="Toxins">
        <title>Detection of Abrin-Like and Prepropulchellin-Like Toxin Genes and Transcripts Using Whole Genome Sequencing and Full-Length Transcript Sequencing of Abrus precatorius.</title>
        <authorList>
            <person name="Hovde B.T."/>
            <person name="Daligault H.E."/>
            <person name="Hanschen E.R."/>
            <person name="Kunde Y.A."/>
            <person name="Johnson M.B."/>
            <person name="Starkenburg S.R."/>
            <person name="Johnson S.L."/>
        </authorList>
    </citation>
    <scope>NUCLEOTIDE SEQUENCE [LARGE SCALE GENOMIC DNA]</scope>
</reference>
<dbReference type="KEGG" id="aprc:113859463"/>
<reference evidence="2" key="2">
    <citation type="submission" date="2025-08" db="UniProtKB">
        <authorList>
            <consortium name="RefSeq"/>
        </authorList>
    </citation>
    <scope>IDENTIFICATION</scope>
    <source>
        <tissue evidence="2">Young leaves</tissue>
    </source>
</reference>
<dbReference type="GeneID" id="113859463"/>
<dbReference type="AlphaFoldDB" id="A0A8B8KVW0"/>
<proteinExistence type="predicted"/>
<organism evidence="1 2">
    <name type="scientific">Abrus precatorius</name>
    <name type="common">Indian licorice</name>
    <name type="synonym">Glycine abrus</name>
    <dbReference type="NCBI Taxonomy" id="3816"/>
    <lineage>
        <taxon>Eukaryota</taxon>
        <taxon>Viridiplantae</taxon>
        <taxon>Streptophyta</taxon>
        <taxon>Embryophyta</taxon>
        <taxon>Tracheophyta</taxon>
        <taxon>Spermatophyta</taxon>
        <taxon>Magnoliopsida</taxon>
        <taxon>eudicotyledons</taxon>
        <taxon>Gunneridae</taxon>
        <taxon>Pentapetalae</taxon>
        <taxon>rosids</taxon>
        <taxon>fabids</taxon>
        <taxon>Fabales</taxon>
        <taxon>Fabaceae</taxon>
        <taxon>Papilionoideae</taxon>
        <taxon>50 kb inversion clade</taxon>
        <taxon>NPAAA clade</taxon>
        <taxon>indigoferoid/millettioid clade</taxon>
        <taxon>Abreae</taxon>
        <taxon>Abrus</taxon>
    </lineage>
</organism>
<evidence type="ECO:0000313" key="2">
    <source>
        <dbReference type="RefSeq" id="XP_027348032.1"/>
    </source>
</evidence>